<evidence type="ECO:0000313" key="4">
    <source>
        <dbReference type="EMBL" id="SDF67442.1"/>
    </source>
</evidence>
<evidence type="ECO:0000256" key="2">
    <source>
        <dbReference type="SAM" id="Phobius"/>
    </source>
</evidence>
<proteinExistence type="predicted"/>
<feature type="region of interest" description="Disordered" evidence="1">
    <location>
        <begin position="31"/>
        <end position="74"/>
    </location>
</feature>
<accession>A0A1G7N0F5</accession>
<name>A0A1G7N0F5_9FLAO</name>
<evidence type="ECO:0000256" key="1">
    <source>
        <dbReference type="SAM" id="MobiDB-lite"/>
    </source>
</evidence>
<feature type="transmembrane region" description="Helical" evidence="2">
    <location>
        <begin position="79"/>
        <end position="95"/>
    </location>
</feature>
<sequence length="104" mass="11493">MKKYLALIYLSLSVMSLAQFKDNVFDQEQSKVGNESSRDLNATAQSESVQTFDPNTDTSDSPTESIGPGNPGEPVPIDGYLPFLLIGSLGLVFYYQRKNKKINI</sequence>
<dbReference type="Proteomes" id="UP000199203">
    <property type="component" value="Unassembled WGS sequence"/>
</dbReference>
<feature type="compositionally biased region" description="Polar residues" evidence="1">
    <location>
        <begin position="31"/>
        <end position="64"/>
    </location>
</feature>
<organism evidence="4 5">
    <name type="scientific">Epilithonimonas hungarica</name>
    <dbReference type="NCBI Taxonomy" id="454006"/>
    <lineage>
        <taxon>Bacteria</taxon>
        <taxon>Pseudomonadati</taxon>
        <taxon>Bacteroidota</taxon>
        <taxon>Flavobacteriia</taxon>
        <taxon>Flavobacteriales</taxon>
        <taxon>Weeksellaceae</taxon>
        <taxon>Chryseobacterium group</taxon>
        <taxon>Epilithonimonas</taxon>
    </lineage>
</organism>
<feature type="signal peptide" evidence="3">
    <location>
        <begin position="1"/>
        <end position="18"/>
    </location>
</feature>
<dbReference type="AlphaFoldDB" id="A0A1G7N0F5"/>
<dbReference type="EMBL" id="FNBH01000002">
    <property type="protein sequence ID" value="SDF67442.1"/>
    <property type="molecule type" value="Genomic_DNA"/>
</dbReference>
<dbReference type="STRING" id="454006.SAMN05421825_1860"/>
<dbReference type="RefSeq" id="WP_089873205.1">
    <property type="nucleotide sequence ID" value="NZ_FNBH01000002.1"/>
</dbReference>
<keyword evidence="2" id="KW-0472">Membrane</keyword>
<feature type="chain" id="PRO_5011701137" evidence="3">
    <location>
        <begin position="19"/>
        <end position="104"/>
    </location>
</feature>
<dbReference type="OrthoDB" id="1274958at2"/>
<keyword evidence="5" id="KW-1185">Reference proteome</keyword>
<evidence type="ECO:0000313" key="5">
    <source>
        <dbReference type="Proteomes" id="UP000199203"/>
    </source>
</evidence>
<keyword evidence="2" id="KW-1133">Transmembrane helix</keyword>
<evidence type="ECO:0000256" key="3">
    <source>
        <dbReference type="SAM" id="SignalP"/>
    </source>
</evidence>
<reference evidence="5" key="1">
    <citation type="submission" date="2016-10" db="EMBL/GenBank/DDBJ databases">
        <authorList>
            <person name="Varghese N."/>
            <person name="Submissions S."/>
        </authorList>
    </citation>
    <scope>NUCLEOTIDE SEQUENCE [LARGE SCALE GENOMIC DNA]</scope>
    <source>
        <strain evidence="5">DSM 19684</strain>
    </source>
</reference>
<keyword evidence="2" id="KW-0812">Transmembrane</keyword>
<protein>
    <submittedName>
        <fullName evidence="4">Uncharacterized protein</fullName>
    </submittedName>
</protein>
<gene>
    <name evidence="4" type="ORF">SAMN05421825_1860</name>
</gene>
<keyword evidence="3" id="KW-0732">Signal</keyword>